<dbReference type="InterPro" id="IPR007159">
    <property type="entry name" value="SpoVT-AbrB_dom"/>
</dbReference>
<feature type="domain" description="SpoVT-AbrB" evidence="1">
    <location>
        <begin position="5"/>
        <end position="50"/>
    </location>
</feature>
<dbReference type="EMBL" id="LCBN01000008">
    <property type="protein sequence ID" value="KKS14084.1"/>
    <property type="molecule type" value="Genomic_DNA"/>
</dbReference>
<name>A0A0G0WMU8_9BACT</name>
<gene>
    <name evidence="2" type="ORF">UU67_C0008G0016</name>
</gene>
<dbReference type="InterPro" id="IPR037914">
    <property type="entry name" value="SpoVT-AbrB_sf"/>
</dbReference>
<dbReference type="Gene3D" id="2.10.260.10">
    <property type="match status" value="1"/>
</dbReference>
<sequence>MIHMATITSKKQFTIPAGLFRKAGLNIGQKVIVSEEDGRLVLTPAEKLVEELAGSVPMPKKWKGKNSNQIIEQAKNEYFQEKYSLK</sequence>
<evidence type="ECO:0000313" key="2">
    <source>
        <dbReference type="EMBL" id="KKS14084.1"/>
    </source>
</evidence>
<protein>
    <recommendedName>
        <fullName evidence="1">SpoVT-AbrB domain-containing protein</fullName>
    </recommendedName>
</protein>
<evidence type="ECO:0000259" key="1">
    <source>
        <dbReference type="SMART" id="SM00966"/>
    </source>
</evidence>
<dbReference type="SMART" id="SM00966">
    <property type="entry name" value="SpoVT_AbrB"/>
    <property type="match status" value="1"/>
</dbReference>
<proteinExistence type="predicted"/>
<accession>A0A0G0WMU8</accession>
<organism evidence="2 3">
    <name type="scientific">Candidatus Daviesbacteria bacterium GW2011_GWB1_41_5</name>
    <dbReference type="NCBI Taxonomy" id="1618429"/>
    <lineage>
        <taxon>Bacteria</taxon>
        <taxon>Candidatus Daviesiibacteriota</taxon>
    </lineage>
</organism>
<evidence type="ECO:0000313" key="3">
    <source>
        <dbReference type="Proteomes" id="UP000034753"/>
    </source>
</evidence>
<reference evidence="2 3" key="1">
    <citation type="journal article" date="2015" name="Nature">
        <title>rRNA introns, odd ribosomes, and small enigmatic genomes across a large radiation of phyla.</title>
        <authorList>
            <person name="Brown C.T."/>
            <person name="Hug L.A."/>
            <person name="Thomas B.C."/>
            <person name="Sharon I."/>
            <person name="Castelle C.J."/>
            <person name="Singh A."/>
            <person name="Wilkins M.J."/>
            <person name="Williams K.H."/>
            <person name="Banfield J.F."/>
        </authorList>
    </citation>
    <scope>NUCLEOTIDE SEQUENCE [LARGE SCALE GENOMIC DNA]</scope>
</reference>
<dbReference type="Proteomes" id="UP000034753">
    <property type="component" value="Unassembled WGS sequence"/>
</dbReference>
<comment type="caution">
    <text evidence="2">The sequence shown here is derived from an EMBL/GenBank/DDBJ whole genome shotgun (WGS) entry which is preliminary data.</text>
</comment>
<dbReference type="SUPFAM" id="SSF89447">
    <property type="entry name" value="AbrB/MazE/MraZ-like"/>
    <property type="match status" value="1"/>
</dbReference>
<dbReference type="AlphaFoldDB" id="A0A0G0WMU8"/>
<dbReference type="Pfam" id="PF04014">
    <property type="entry name" value="MazE_antitoxin"/>
    <property type="match status" value="1"/>
</dbReference>
<dbReference type="GO" id="GO:0003677">
    <property type="term" value="F:DNA binding"/>
    <property type="evidence" value="ECO:0007669"/>
    <property type="project" value="InterPro"/>
</dbReference>